<name>A0A368W299_9BACL</name>
<protein>
    <submittedName>
        <fullName evidence="3">Nucleotidyltransferase-like protein</fullName>
    </submittedName>
</protein>
<dbReference type="InterPro" id="IPR012481">
    <property type="entry name" value="KNTase_C"/>
</dbReference>
<dbReference type="Gene3D" id="1.20.120.330">
    <property type="entry name" value="Nucleotidyltransferases domain 2"/>
    <property type="match status" value="1"/>
</dbReference>
<comment type="caution">
    <text evidence="3">The sequence shown here is derived from an EMBL/GenBank/DDBJ whole genome shotgun (WGS) entry which is preliminary data.</text>
</comment>
<dbReference type="GO" id="GO:0046677">
    <property type="term" value="P:response to antibiotic"/>
    <property type="evidence" value="ECO:0007669"/>
    <property type="project" value="InterPro"/>
</dbReference>
<evidence type="ECO:0000313" key="4">
    <source>
        <dbReference type="Proteomes" id="UP000252415"/>
    </source>
</evidence>
<evidence type="ECO:0000313" key="3">
    <source>
        <dbReference type="EMBL" id="RCW49155.1"/>
    </source>
</evidence>
<sequence>MPDVFAVADTLIKHIKNNYSNDIAIVAYYGSYAQGTATKRSDLDFFFIPASADGYRASIQFILDDISFDFWPISWERAERMASLADPQTTIIADCRLLYARSDEDRNRFMRLRDSIAAIQEPEHGLQLTQRAESLLHDAYVHLYKMSRMDPLADLTFYRSEAYDVLTKVIQSLGLLNQTYFTVGWGKNKDQILRLPLKPDHLESLYETIITAQLPADIRSACERLTEATLELVAKHRGMYSTAPSYPDRMKGFYEETKGTFDKIITACEKNDYDTAYFAAIRIQDEIAYFLHLAEKGYPPFQLELNSQYQVYKKLGLPDLIHLLAPGDLKPLQAAVVRLDVLLLSHLKANGVEINSFESIEQFESFLRTRSVR</sequence>
<dbReference type="AlphaFoldDB" id="A0A368W299"/>
<keyword evidence="3" id="KW-0808">Transferase</keyword>
<organism evidence="3 4">
    <name type="scientific">Paenibacillus prosopidis</name>
    <dbReference type="NCBI Taxonomy" id="630520"/>
    <lineage>
        <taxon>Bacteria</taxon>
        <taxon>Bacillati</taxon>
        <taxon>Bacillota</taxon>
        <taxon>Bacilli</taxon>
        <taxon>Bacillales</taxon>
        <taxon>Paenibacillaceae</taxon>
        <taxon>Paenibacillus</taxon>
    </lineage>
</organism>
<evidence type="ECO:0000259" key="1">
    <source>
        <dbReference type="Pfam" id="PF01909"/>
    </source>
</evidence>
<dbReference type="GO" id="GO:0016779">
    <property type="term" value="F:nucleotidyltransferase activity"/>
    <property type="evidence" value="ECO:0007669"/>
    <property type="project" value="InterPro"/>
</dbReference>
<dbReference type="InterPro" id="IPR002934">
    <property type="entry name" value="Polymerase_NTP_transf_dom"/>
</dbReference>
<dbReference type="SUPFAM" id="SSF81301">
    <property type="entry name" value="Nucleotidyltransferase"/>
    <property type="match status" value="1"/>
</dbReference>
<accession>A0A368W299</accession>
<dbReference type="RefSeq" id="WP_245976056.1">
    <property type="nucleotide sequence ID" value="NZ_QPJD01000005.1"/>
</dbReference>
<dbReference type="EMBL" id="QPJD01000005">
    <property type="protein sequence ID" value="RCW49155.1"/>
    <property type="molecule type" value="Genomic_DNA"/>
</dbReference>
<gene>
    <name evidence="3" type="ORF">DFP97_105340</name>
</gene>
<feature type="domain" description="Kanamycin nucleotidyltransferase C-terminal" evidence="2">
    <location>
        <begin position="129"/>
        <end position="236"/>
    </location>
</feature>
<keyword evidence="4" id="KW-1185">Reference proteome</keyword>
<dbReference type="Proteomes" id="UP000252415">
    <property type="component" value="Unassembled WGS sequence"/>
</dbReference>
<dbReference type="Pfam" id="PF07827">
    <property type="entry name" value="KNTase_C"/>
    <property type="match status" value="1"/>
</dbReference>
<evidence type="ECO:0000259" key="2">
    <source>
        <dbReference type="Pfam" id="PF07827"/>
    </source>
</evidence>
<reference evidence="3 4" key="1">
    <citation type="submission" date="2018-07" db="EMBL/GenBank/DDBJ databases">
        <title>Genomic Encyclopedia of Type Strains, Phase III (KMG-III): the genomes of soil and plant-associated and newly described type strains.</title>
        <authorList>
            <person name="Whitman W."/>
        </authorList>
    </citation>
    <scope>NUCLEOTIDE SEQUENCE [LARGE SCALE GENOMIC DNA]</scope>
    <source>
        <strain evidence="3 4">CECT 7506</strain>
    </source>
</reference>
<dbReference type="InterPro" id="IPR043519">
    <property type="entry name" value="NT_sf"/>
</dbReference>
<dbReference type="Pfam" id="PF01909">
    <property type="entry name" value="NTP_transf_2"/>
    <property type="match status" value="1"/>
</dbReference>
<feature type="domain" description="Polymerase nucleotidyl transferase" evidence="1">
    <location>
        <begin position="11"/>
        <end position="48"/>
    </location>
</feature>
<dbReference type="Gene3D" id="3.30.460.10">
    <property type="entry name" value="Beta Polymerase, domain 2"/>
    <property type="match status" value="1"/>
</dbReference>
<proteinExistence type="predicted"/>